<dbReference type="PATRIC" id="fig|330734.3.peg.2139"/>
<dbReference type="STRING" id="330734.ABA45_10175"/>
<protein>
    <submittedName>
        <fullName evidence="3">General secretion pathway protein GspB</fullName>
    </submittedName>
</protein>
<proteinExistence type="predicted"/>
<dbReference type="EMBL" id="CP011494">
    <property type="protein sequence ID" value="AKO52731.1"/>
    <property type="molecule type" value="Genomic_DNA"/>
</dbReference>
<dbReference type="AlphaFoldDB" id="A0A0H4I192"/>
<keyword evidence="1" id="KW-0472">Membrane</keyword>
<dbReference type="InterPro" id="IPR032389">
    <property type="entry name" value="GspB_C"/>
</dbReference>
<keyword evidence="1" id="KW-0812">Transmembrane</keyword>
<reference evidence="3 4" key="1">
    <citation type="submission" date="2015-05" db="EMBL/GenBank/DDBJ databases">
        <title>Complete genome of Marinobacter psychrophilus strain 20041T isolated from sea-ice of the Canadian Basin.</title>
        <authorList>
            <person name="Song L."/>
            <person name="Ren L."/>
            <person name="Yu Y."/>
            <person name="Wang X."/>
        </authorList>
    </citation>
    <scope>NUCLEOTIDE SEQUENCE [LARGE SCALE GENOMIC DNA]</scope>
    <source>
        <strain evidence="3 4">20041</strain>
    </source>
</reference>
<organism evidence="3 4">
    <name type="scientific">Marinobacter psychrophilus</name>
    <dbReference type="NCBI Taxonomy" id="330734"/>
    <lineage>
        <taxon>Bacteria</taxon>
        <taxon>Pseudomonadati</taxon>
        <taxon>Pseudomonadota</taxon>
        <taxon>Gammaproteobacteria</taxon>
        <taxon>Pseudomonadales</taxon>
        <taxon>Marinobacteraceae</taxon>
        <taxon>Marinobacter</taxon>
    </lineage>
</organism>
<dbReference type="Pfam" id="PF16537">
    <property type="entry name" value="T2SSB"/>
    <property type="match status" value="1"/>
</dbReference>
<keyword evidence="1" id="KW-1133">Transmembrane helix</keyword>
<feature type="domain" description="Type II secretion system protein GspB C-terminal" evidence="2">
    <location>
        <begin position="188"/>
        <end position="244"/>
    </location>
</feature>
<feature type="transmembrane region" description="Helical" evidence="1">
    <location>
        <begin position="42"/>
        <end position="60"/>
    </location>
</feature>
<name>A0A0H4I192_9GAMM</name>
<evidence type="ECO:0000256" key="1">
    <source>
        <dbReference type="SAM" id="Phobius"/>
    </source>
</evidence>
<keyword evidence="4" id="KW-1185">Reference proteome</keyword>
<evidence type="ECO:0000259" key="2">
    <source>
        <dbReference type="Pfam" id="PF16537"/>
    </source>
</evidence>
<dbReference type="KEGG" id="mpq:ABA45_10175"/>
<sequence>MSYILDALRKSESERHQGKVPDLGRQLQLIHFPPKRHWPVQALLAAGLLLNAGILAYVFWPSQDDAVTNLAAPEQTLAAVAVISAPAMGEGVTAKILVDESLVKERLVDEFSAPQPADVQSAFFSEYQSPTVIVPSGYGNSGVVDRNNQGWGQIGPLGSSGAEASASSADGVRVPHLVELPLSFQRSVPDLTVNSHIFASVPQARRVMINNQNLRPGDSFEGLRVEEITEDGVVLSRQGQQFRLGIMRDWMSPR</sequence>
<accession>A0A0H4I192</accession>
<evidence type="ECO:0000313" key="3">
    <source>
        <dbReference type="EMBL" id="AKO52731.1"/>
    </source>
</evidence>
<dbReference type="GO" id="GO:0015627">
    <property type="term" value="C:type II protein secretion system complex"/>
    <property type="evidence" value="ECO:0007669"/>
    <property type="project" value="InterPro"/>
</dbReference>
<evidence type="ECO:0000313" key="4">
    <source>
        <dbReference type="Proteomes" id="UP000036406"/>
    </source>
</evidence>
<gene>
    <name evidence="3" type="ORF">ABA45_10175</name>
</gene>
<dbReference type="Proteomes" id="UP000036406">
    <property type="component" value="Chromosome"/>
</dbReference>
<dbReference type="RefSeq" id="WP_048385853.1">
    <property type="nucleotide sequence ID" value="NZ_CP011494.1"/>
</dbReference>